<evidence type="ECO:0000256" key="5">
    <source>
        <dbReference type="ARBA" id="ARBA00023136"/>
    </source>
</evidence>
<feature type="transmembrane region" description="Helical" evidence="7">
    <location>
        <begin position="574"/>
        <end position="592"/>
    </location>
</feature>
<comment type="caution">
    <text evidence="8">The sequence shown here is derived from an EMBL/GenBank/DDBJ whole genome shotgun (WGS) entry which is preliminary data.</text>
</comment>
<reference evidence="8" key="1">
    <citation type="journal article" date="2023" name="Plant Biotechnol. J.">
        <title>Chromosome-level wild Hevea brasiliensis genome provides new tools for genomic-assisted breeding and valuable loci to elevate rubber yield.</title>
        <authorList>
            <person name="Cheng H."/>
            <person name="Song X."/>
            <person name="Hu Y."/>
            <person name="Wu T."/>
            <person name="Yang Q."/>
            <person name="An Z."/>
            <person name="Feng S."/>
            <person name="Deng Z."/>
            <person name="Wu W."/>
            <person name="Zeng X."/>
            <person name="Tu M."/>
            <person name="Wang X."/>
            <person name="Huang H."/>
        </authorList>
    </citation>
    <scope>NUCLEOTIDE SEQUENCE</scope>
    <source>
        <strain evidence="8">MT/VB/25A 57/8</strain>
    </source>
</reference>
<keyword evidence="4 7" id="KW-1133">Transmembrane helix</keyword>
<dbReference type="PANTHER" id="PTHR11654">
    <property type="entry name" value="OLIGOPEPTIDE TRANSPORTER-RELATED"/>
    <property type="match status" value="1"/>
</dbReference>
<proteinExistence type="inferred from homology"/>
<evidence type="ECO:0000256" key="1">
    <source>
        <dbReference type="ARBA" id="ARBA00004141"/>
    </source>
</evidence>
<feature type="transmembrane region" description="Helical" evidence="7">
    <location>
        <begin position="409"/>
        <end position="430"/>
    </location>
</feature>
<feature type="transmembrane region" description="Helical" evidence="7">
    <location>
        <begin position="132"/>
        <end position="153"/>
    </location>
</feature>
<name>A0ABQ9LX81_HEVBR</name>
<keyword evidence="3 7" id="KW-0812">Transmembrane</keyword>
<keyword evidence="5 7" id="KW-0472">Membrane</keyword>
<evidence type="ECO:0000313" key="8">
    <source>
        <dbReference type="EMBL" id="KAJ9172140.1"/>
    </source>
</evidence>
<comment type="subcellular location">
    <subcellularLocation>
        <location evidence="1">Membrane</location>
        <topology evidence="1">Multi-pass membrane protein</topology>
    </subcellularLocation>
</comment>
<feature type="transmembrane region" description="Helical" evidence="7">
    <location>
        <begin position="223"/>
        <end position="242"/>
    </location>
</feature>
<dbReference type="SUPFAM" id="SSF103473">
    <property type="entry name" value="MFS general substrate transporter"/>
    <property type="match status" value="1"/>
</dbReference>
<dbReference type="Gene3D" id="1.20.1250.20">
    <property type="entry name" value="MFS general substrate transporter like domains"/>
    <property type="match status" value="1"/>
</dbReference>
<evidence type="ECO:0000313" key="9">
    <source>
        <dbReference type="Proteomes" id="UP001174677"/>
    </source>
</evidence>
<dbReference type="EMBL" id="JARPOI010000009">
    <property type="protein sequence ID" value="KAJ9172140.1"/>
    <property type="molecule type" value="Genomic_DNA"/>
</dbReference>
<evidence type="ECO:0000256" key="7">
    <source>
        <dbReference type="SAM" id="Phobius"/>
    </source>
</evidence>
<comment type="similarity">
    <text evidence="2">Belongs to the major facilitator superfamily. Proton-dependent oligopeptide transporter (POT/PTR) (TC 2.A.17) family.</text>
</comment>
<accession>A0ABQ9LX81</accession>
<feature type="region of interest" description="Disordered" evidence="6">
    <location>
        <begin position="17"/>
        <end position="53"/>
    </location>
</feature>
<dbReference type="InterPro" id="IPR036259">
    <property type="entry name" value="MFS_trans_sf"/>
</dbReference>
<feature type="transmembrane region" description="Helical" evidence="7">
    <location>
        <begin position="248"/>
        <end position="268"/>
    </location>
</feature>
<organism evidence="8 9">
    <name type="scientific">Hevea brasiliensis</name>
    <name type="common">Para rubber tree</name>
    <name type="synonym">Siphonia brasiliensis</name>
    <dbReference type="NCBI Taxonomy" id="3981"/>
    <lineage>
        <taxon>Eukaryota</taxon>
        <taxon>Viridiplantae</taxon>
        <taxon>Streptophyta</taxon>
        <taxon>Embryophyta</taxon>
        <taxon>Tracheophyta</taxon>
        <taxon>Spermatophyta</taxon>
        <taxon>Magnoliopsida</taxon>
        <taxon>eudicotyledons</taxon>
        <taxon>Gunneridae</taxon>
        <taxon>Pentapetalae</taxon>
        <taxon>rosids</taxon>
        <taxon>fabids</taxon>
        <taxon>Malpighiales</taxon>
        <taxon>Euphorbiaceae</taxon>
        <taxon>Crotonoideae</taxon>
        <taxon>Micrandreae</taxon>
        <taxon>Hevea</taxon>
    </lineage>
</organism>
<gene>
    <name evidence="8" type="ORF">P3X46_015417</name>
</gene>
<keyword evidence="9" id="KW-1185">Reference proteome</keyword>
<feature type="transmembrane region" description="Helical" evidence="7">
    <location>
        <begin position="173"/>
        <end position="194"/>
    </location>
</feature>
<feature type="transmembrane region" description="Helical" evidence="7">
    <location>
        <begin position="451"/>
        <end position="472"/>
    </location>
</feature>
<dbReference type="Proteomes" id="UP001174677">
    <property type="component" value="Chromosome 9"/>
</dbReference>
<protein>
    <submittedName>
        <fullName evidence="8">Uncharacterized protein</fullName>
    </submittedName>
</protein>
<feature type="transmembrane region" description="Helical" evidence="7">
    <location>
        <begin position="101"/>
        <end position="120"/>
    </location>
</feature>
<evidence type="ECO:0000256" key="4">
    <source>
        <dbReference type="ARBA" id="ARBA00022989"/>
    </source>
</evidence>
<evidence type="ECO:0000256" key="2">
    <source>
        <dbReference type="ARBA" id="ARBA00005982"/>
    </source>
</evidence>
<dbReference type="InterPro" id="IPR000109">
    <property type="entry name" value="POT_fam"/>
</dbReference>
<evidence type="ECO:0000256" key="6">
    <source>
        <dbReference type="SAM" id="MobiDB-lite"/>
    </source>
</evidence>
<evidence type="ECO:0000256" key="3">
    <source>
        <dbReference type="ARBA" id="ARBA00022692"/>
    </source>
</evidence>
<feature type="transmembrane region" description="Helical" evidence="7">
    <location>
        <begin position="531"/>
        <end position="554"/>
    </location>
</feature>
<dbReference type="Pfam" id="PF00854">
    <property type="entry name" value="PTR2"/>
    <property type="match status" value="1"/>
</dbReference>
<feature type="compositionally biased region" description="Polar residues" evidence="6">
    <location>
        <begin position="17"/>
        <end position="51"/>
    </location>
</feature>
<dbReference type="CDD" id="cd17416">
    <property type="entry name" value="MFS_NPF1_2"/>
    <property type="match status" value="1"/>
</dbReference>
<sequence length="624" mass="69276">MVLGNWLYCCTKCFQKPSNSASASNSTELMGTAEENQGTVSSSDNNNNSKLIQEKKPGGWRAMPYILGNETFERLATFGLLANFMVYLMREFHMEQVSAANVLNIWLGITNFAPLLGAFISDSYVGRFRTIAFASCAAFLGMVTVTLTAWLPYLHPPRCHPEGHPFGHCESPTAVQLCVLFMGLGLLSIGTGGIRPCSIPFGVDQFDPTTEDGIKGINSFFNWYYTTFTVVILITSTVVVYIQDSISWVVGFGIPTVLMLCSIVLFFIGTRIYVHVKPEGSIFSGIAQVIVAAYRKRGLNLPDDGVLEVDGVLYDPPLKETVFSKLPLTNQYRFLNKAAMIEKNDLNPDGSCANQWTLCSIQQIEEVKCLLKIGPVWASGIISFTSVLQQGTFTVSQALRMDRHLGPKFQIPAGSISVISMITIAIWVPFYDRMVVPALRKITKLEGGITLLQRIGIGILLSILAMVVAGLIERDRRAVAISHPGGAPMSVMWLAPQLVIMGFSEAFNFIGQIEFYNKEFPEHMRSIANSLFFCSFAGSSYLSSLLTTVVHKATRTRDHPDWLTNDLNAGKLDYFYFLLAGMGSLNFLYFLFCARRYHYKSTTLQIEDKSYHDVELSLNKKVPS</sequence>